<dbReference type="RefSeq" id="XP_043036337.1">
    <property type="nucleotide sequence ID" value="XM_043177586.1"/>
</dbReference>
<organism evidence="1 2">
    <name type="scientific">Guyanagaster necrorhizus</name>
    <dbReference type="NCBI Taxonomy" id="856835"/>
    <lineage>
        <taxon>Eukaryota</taxon>
        <taxon>Fungi</taxon>
        <taxon>Dikarya</taxon>
        <taxon>Basidiomycota</taxon>
        <taxon>Agaricomycotina</taxon>
        <taxon>Agaricomycetes</taxon>
        <taxon>Agaricomycetidae</taxon>
        <taxon>Agaricales</taxon>
        <taxon>Marasmiineae</taxon>
        <taxon>Physalacriaceae</taxon>
        <taxon>Guyanagaster</taxon>
    </lineage>
</organism>
<evidence type="ECO:0000313" key="2">
    <source>
        <dbReference type="Proteomes" id="UP000812287"/>
    </source>
</evidence>
<proteinExistence type="predicted"/>
<comment type="caution">
    <text evidence="1">The sequence shown here is derived from an EMBL/GenBank/DDBJ whole genome shotgun (WGS) entry which is preliminary data.</text>
</comment>
<dbReference type="GeneID" id="66099873"/>
<keyword evidence="2" id="KW-1185">Reference proteome</keyword>
<reference evidence="1" key="1">
    <citation type="submission" date="2020-11" db="EMBL/GenBank/DDBJ databases">
        <title>Adaptations for nitrogen fixation in a non-lichenized fungal sporocarp promotes dispersal by wood-feeding termites.</title>
        <authorList>
            <consortium name="DOE Joint Genome Institute"/>
            <person name="Koch R.A."/>
            <person name="Yoon G."/>
            <person name="Arayal U."/>
            <person name="Lail K."/>
            <person name="Amirebrahimi M."/>
            <person name="Labutti K."/>
            <person name="Lipzen A."/>
            <person name="Riley R."/>
            <person name="Barry K."/>
            <person name="Henrissat B."/>
            <person name="Grigoriev I.V."/>
            <person name="Herr J.R."/>
            <person name="Aime M.C."/>
        </authorList>
    </citation>
    <scope>NUCLEOTIDE SEQUENCE</scope>
    <source>
        <strain evidence="1">MCA 3950</strain>
    </source>
</reference>
<dbReference type="Proteomes" id="UP000812287">
    <property type="component" value="Unassembled WGS sequence"/>
</dbReference>
<dbReference type="OrthoDB" id="2646225at2759"/>
<evidence type="ECO:0000313" key="1">
    <source>
        <dbReference type="EMBL" id="KAG7442837.1"/>
    </source>
</evidence>
<gene>
    <name evidence="1" type="ORF">BT62DRAFT_1009837</name>
</gene>
<name>A0A9P8AQG2_9AGAR</name>
<protein>
    <submittedName>
        <fullName evidence="1">Uncharacterized protein</fullName>
    </submittedName>
</protein>
<sequence>MTTQATCPSNPDFCGKIKGTCTPPKLNFFHRSLRPAFTTVLAPQSRSTGFGTEPKVQLFFGFNQVNTSLDSFTFILISGQEITDMNTCLLQSAFKVFVSGNLGSVSVPGRTAAETAIFTSSLPVIVTSTTLFRVLSVFTIMSYCREGTEAYFTLYPVAAALDGSFAKPRMNGYGNLRGSFVEDQMRCEESRDDRKTGWSWSSSS</sequence>
<dbReference type="AlphaFoldDB" id="A0A9P8AQG2"/>
<accession>A0A9P8AQG2</accession>
<dbReference type="EMBL" id="MU250548">
    <property type="protein sequence ID" value="KAG7442837.1"/>
    <property type="molecule type" value="Genomic_DNA"/>
</dbReference>